<protein>
    <submittedName>
        <fullName evidence="2">Uncharacterized protein</fullName>
    </submittedName>
</protein>
<evidence type="ECO:0000313" key="3">
    <source>
        <dbReference type="Proteomes" id="UP001341281"/>
    </source>
</evidence>
<feature type="region of interest" description="Disordered" evidence="1">
    <location>
        <begin position="147"/>
        <end position="174"/>
    </location>
</feature>
<dbReference type="Proteomes" id="UP001341281">
    <property type="component" value="Chromosome 01"/>
</dbReference>
<organism evidence="2 3">
    <name type="scientific">Paspalum notatum var. saurae</name>
    <dbReference type="NCBI Taxonomy" id="547442"/>
    <lineage>
        <taxon>Eukaryota</taxon>
        <taxon>Viridiplantae</taxon>
        <taxon>Streptophyta</taxon>
        <taxon>Embryophyta</taxon>
        <taxon>Tracheophyta</taxon>
        <taxon>Spermatophyta</taxon>
        <taxon>Magnoliopsida</taxon>
        <taxon>Liliopsida</taxon>
        <taxon>Poales</taxon>
        <taxon>Poaceae</taxon>
        <taxon>PACMAD clade</taxon>
        <taxon>Panicoideae</taxon>
        <taxon>Andropogonodae</taxon>
        <taxon>Paspaleae</taxon>
        <taxon>Paspalinae</taxon>
        <taxon>Paspalum</taxon>
    </lineage>
</organism>
<keyword evidence="3" id="KW-1185">Reference proteome</keyword>
<dbReference type="AlphaFoldDB" id="A0AAQ3SFD4"/>
<gene>
    <name evidence="2" type="ORF">U9M48_005289</name>
</gene>
<feature type="compositionally biased region" description="Polar residues" evidence="1">
    <location>
        <begin position="101"/>
        <end position="124"/>
    </location>
</feature>
<dbReference type="EMBL" id="CP144745">
    <property type="protein sequence ID" value="WVZ54503.1"/>
    <property type="molecule type" value="Genomic_DNA"/>
</dbReference>
<feature type="region of interest" description="Disordered" evidence="1">
    <location>
        <begin position="101"/>
        <end position="134"/>
    </location>
</feature>
<sequence>MRLVHGGGGEVVDPAPQKFRSRSVLRSDIRKGISEQYRGKTTSFSVYPRPPVRHLPYPFAFRVPSPPRPIAPPLGLAVARCLPAPPLRIILLLRIPIRSDSPSPAWPSNSSFRSGLPSRSRTLGPSSPVPPWPPPLSCTNRHRQVHCPSPFILPNPRKSAPNPPKKRQRPPRIRVEGRRLQALCTKISCVFYLRQKLWWPSILLYALAPAYPLRILQVSNCPSSFFVLTTPPNSTPRAACHLQLWLLAKAVVWAKGIQSARTPAQQSAAAAHRHPLPTNITALKLPHHRKYTNPVAKLPRLG</sequence>
<name>A0AAQ3SFD4_PASNO</name>
<accession>A0AAQ3SFD4</accession>
<evidence type="ECO:0000313" key="2">
    <source>
        <dbReference type="EMBL" id="WVZ54503.1"/>
    </source>
</evidence>
<reference evidence="2 3" key="1">
    <citation type="submission" date="2024-02" db="EMBL/GenBank/DDBJ databases">
        <title>High-quality chromosome-scale genome assembly of Pensacola bahiagrass (Paspalum notatum Flugge var. saurae).</title>
        <authorList>
            <person name="Vega J.M."/>
            <person name="Podio M."/>
            <person name="Orjuela J."/>
            <person name="Siena L.A."/>
            <person name="Pessino S.C."/>
            <person name="Combes M.C."/>
            <person name="Mariac C."/>
            <person name="Albertini E."/>
            <person name="Pupilli F."/>
            <person name="Ortiz J.P.A."/>
            <person name="Leblanc O."/>
        </authorList>
    </citation>
    <scope>NUCLEOTIDE SEQUENCE [LARGE SCALE GENOMIC DNA]</scope>
    <source>
        <strain evidence="2">R1</strain>
        <tissue evidence="2">Leaf</tissue>
    </source>
</reference>
<evidence type="ECO:0000256" key="1">
    <source>
        <dbReference type="SAM" id="MobiDB-lite"/>
    </source>
</evidence>
<proteinExistence type="predicted"/>